<dbReference type="Proteomes" id="UP000663887">
    <property type="component" value="Unassembled WGS sequence"/>
</dbReference>
<evidence type="ECO:0000313" key="15">
    <source>
        <dbReference type="EMBL" id="CAF3882854.1"/>
    </source>
</evidence>
<dbReference type="EMBL" id="CAJNRE010012941">
    <property type="protein sequence ID" value="CAF2114868.1"/>
    <property type="molecule type" value="Genomic_DNA"/>
</dbReference>
<dbReference type="Proteomes" id="UP000663834">
    <property type="component" value="Unassembled WGS sequence"/>
</dbReference>
<protein>
    <recommendedName>
        <fullName evidence="7">Large ribosomal subunit protein mL52</fullName>
    </recommendedName>
    <alternativeName>
        <fullName evidence="8">39S ribosomal protein L52, mitochondrial</fullName>
    </alternativeName>
</protein>
<dbReference type="Proteomes" id="UP000663824">
    <property type="component" value="Unassembled WGS sequence"/>
</dbReference>
<dbReference type="EMBL" id="CAJOBI010001681">
    <property type="protein sequence ID" value="CAF3894224.1"/>
    <property type="molecule type" value="Genomic_DNA"/>
</dbReference>
<dbReference type="EMBL" id="CAJNRG010007828">
    <property type="protein sequence ID" value="CAF2098467.1"/>
    <property type="molecule type" value="Genomic_DNA"/>
</dbReference>
<dbReference type="GO" id="GO:0005762">
    <property type="term" value="C:mitochondrial large ribosomal subunit"/>
    <property type="evidence" value="ECO:0007669"/>
    <property type="project" value="InterPro"/>
</dbReference>
<feature type="compositionally biased region" description="Polar residues" evidence="9">
    <location>
        <begin position="118"/>
        <end position="136"/>
    </location>
</feature>
<proteinExistence type="inferred from homology"/>
<evidence type="ECO:0000313" key="19">
    <source>
        <dbReference type="EMBL" id="CAF4136171.1"/>
    </source>
</evidence>
<comment type="subcellular location">
    <subcellularLocation>
        <location evidence="1">Mitochondrion</location>
    </subcellularLocation>
</comment>
<dbReference type="EMBL" id="CAJOBG010004183">
    <property type="protein sequence ID" value="CAF4099130.1"/>
    <property type="molecule type" value="Genomic_DNA"/>
</dbReference>
<dbReference type="GO" id="GO:0003735">
    <property type="term" value="F:structural constituent of ribosome"/>
    <property type="evidence" value="ECO:0007669"/>
    <property type="project" value="InterPro"/>
</dbReference>
<evidence type="ECO:0000313" key="21">
    <source>
        <dbReference type="Proteomes" id="UP000663866"/>
    </source>
</evidence>
<dbReference type="EMBL" id="CAJNOV010015622">
    <property type="protein sequence ID" value="CAF1577459.1"/>
    <property type="molecule type" value="Genomic_DNA"/>
</dbReference>
<dbReference type="PANTHER" id="PTHR34090:SF1">
    <property type="entry name" value="LARGE RIBOSOMAL SUBUNIT PROTEIN ML52"/>
    <property type="match status" value="1"/>
</dbReference>
<evidence type="ECO:0000256" key="4">
    <source>
        <dbReference type="ARBA" id="ARBA00022980"/>
    </source>
</evidence>
<dbReference type="GO" id="GO:0032543">
    <property type="term" value="P:mitochondrial translation"/>
    <property type="evidence" value="ECO:0007669"/>
    <property type="project" value="InterPro"/>
</dbReference>
<dbReference type="Proteomes" id="UP000663855">
    <property type="component" value="Unassembled WGS sequence"/>
</dbReference>
<accession>A0A816UJD2</accession>
<dbReference type="Proteomes" id="UP000676336">
    <property type="component" value="Unassembled WGS sequence"/>
</dbReference>
<evidence type="ECO:0000313" key="20">
    <source>
        <dbReference type="Proteomes" id="UP000663824"/>
    </source>
</evidence>
<dbReference type="EMBL" id="CAJOBJ010001512">
    <property type="protein sequence ID" value="CAF3882854.1"/>
    <property type="molecule type" value="Genomic_DNA"/>
</dbReference>
<evidence type="ECO:0000313" key="18">
    <source>
        <dbReference type="EMBL" id="CAF4099130.1"/>
    </source>
</evidence>
<dbReference type="Proteomes" id="UP000681967">
    <property type="component" value="Unassembled WGS sequence"/>
</dbReference>
<gene>
    <name evidence="16" type="ORF">BYL167_LOCUS7818</name>
    <name evidence="11" type="ORF">CJN711_LOCUS32615</name>
    <name evidence="15" type="ORF">GIL414_LOCUS5634</name>
    <name evidence="10" type="ORF">KQP761_LOCUS7221</name>
    <name evidence="13" type="ORF">MBJ925_LOCUS24750</name>
    <name evidence="18" type="ORF">OVN521_LOCUS20796</name>
    <name evidence="17" type="ORF">SMN809_LOCUS6286</name>
    <name evidence="19" type="ORF">UXM345_LOCUS24295</name>
    <name evidence="14" type="ORF">WKI299_LOCUS25225</name>
    <name evidence="12" type="ORF">XDN619_LOCUS18161</name>
</gene>
<dbReference type="PANTHER" id="PTHR34090">
    <property type="entry name" value="39S RIBOSOMAL PROTEIN L52, MITOCHONDRIAL"/>
    <property type="match status" value="1"/>
</dbReference>
<keyword evidence="4" id="KW-0689">Ribosomal protein</keyword>
<keyword evidence="21" id="KW-1185">Reference proteome</keyword>
<dbReference type="EMBL" id="CAJNRF010010879">
    <property type="protein sequence ID" value="CAF2125490.1"/>
    <property type="molecule type" value="Genomic_DNA"/>
</dbReference>
<dbReference type="EMBL" id="CAJNOW010002437">
    <property type="protein sequence ID" value="CAF1350677.1"/>
    <property type="molecule type" value="Genomic_DNA"/>
</dbReference>
<feature type="region of interest" description="Disordered" evidence="9">
    <location>
        <begin position="117"/>
        <end position="136"/>
    </location>
</feature>
<keyword evidence="5" id="KW-0496">Mitochondrion</keyword>
<comment type="similarity">
    <text evidence="2">Belongs to the mitochondrion-specific ribosomal protein mL52 family.</text>
</comment>
<dbReference type="AlphaFoldDB" id="A0A816UJD2"/>
<evidence type="ECO:0000313" key="13">
    <source>
        <dbReference type="EMBL" id="CAF2114868.1"/>
    </source>
</evidence>
<dbReference type="Proteomes" id="UP000663866">
    <property type="component" value="Unassembled WGS sequence"/>
</dbReference>
<dbReference type="InterPro" id="IPR034596">
    <property type="entry name" value="Ribosomal_mL52"/>
</dbReference>
<evidence type="ECO:0000313" key="11">
    <source>
        <dbReference type="EMBL" id="CAF1577459.1"/>
    </source>
</evidence>
<dbReference type="EMBL" id="CAJOBF010004387">
    <property type="protein sequence ID" value="CAF4136171.1"/>
    <property type="molecule type" value="Genomic_DNA"/>
</dbReference>
<dbReference type="Proteomes" id="UP000663842">
    <property type="component" value="Unassembled WGS sequence"/>
</dbReference>
<evidence type="ECO:0000256" key="1">
    <source>
        <dbReference type="ARBA" id="ARBA00004173"/>
    </source>
</evidence>
<organism evidence="13 20">
    <name type="scientific">Rotaria magnacalcarata</name>
    <dbReference type="NCBI Taxonomy" id="392030"/>
    <lineage>
        <taxon>Eukaryota</taxon>
        <taxon>Metazoa</taxon>
        <taxon>Spiralia</taxon>
        <taxon>Gnathifera</taxon>
        <taxon>Rotifera</taxon>
        <taxon>Eurotatoria</taxon>
        <taxon>Bdelloidea</taxon>
        <taxon>Philodinida</taxon>
        <taxon>Philodinidae</taxon>
        <taxon>Rotaria</taxon>
    </lineage>
</organism>
<reference evidence="13" key="1">
    <citation type="submission" date="2021-02" db="EMBL/GenBank/DDBJ databases">
        <authorList>
            <person name="Nowell W R."/>
        </authorList>
    </citation>
    <scope>NUCLEOTIDE SEQUENCE</scope>
</reference>
<dbReference type="EMBL" id="CAJOBH010002070">
    <property type="protein sequence ID" value="CAF3888343.1"/>
    <property type="molecule type" value="Genomic_DNA"/>
</dbReference>
<dbReference type="OrthoDB" id="10249237at2759"/>
<dbReference type="Proteomes" id="UP000681720">
    <property type="component" value="Unassembled WGS sequence"/>
</dbReference>
<evidence type="ECO:0000313" key="14">
    <source>
        <dbReference type="EMBL" id="CAF2125490.1"/>
    </source>
</evidence>
<evidence type="ECO:0000313" key="17">
    <source>
        <dbReference type="EMBL" id="CAF3894224.1"/>
    </source>
</evidence>
<evidence type="ECO:0000256" key="2">
    <source>
        <dbReference type="ARBA" id="ARBA00007232"/>
    </source>
</evidence>
<evidence type="ECO:0000256" key="7">
    <source>
        <dbReference type="ARBA" id="ARBA00035181"/>
    </source>
</evidence>
<name>A0A816UJD2_9BILA</name>
<evidence type="ECO:0000313" key="12">
    <source>
        <dbReference type="EMBL" id="CAF2098467.1"/>
    </source>
</evidence>
<comment type="caution">
    <text evidence="13">The sequence shown here is derived from an EMBL/GenBank/DDBJ whole genome shotgun (WGS) entry which is preliminary data.</text>
</comment>
<evidence type="ECO:0000256" key="6">
    <source>
        <dbReference type="ARBA" id="ARBA00023274"/>
    </source>
</evidence>
<evidence type="ECO:0000256" key="9">
    <source>
        <dbReference type="SAM" id="MobiDB-lite"/>
    </source>
</evidence>
<sequence length="212" mass="24782">MLARCSIITKRAFSKDFLATRWKRADPNRYWRAQHKLPTDDEEHGPLADLPDYSYLNSEPSHLSAVQRKKYDFNASVVHRIHELDSELKSAKKLYAKKIESTMTEYNETVQIAEHIKTPSSSTKSPIESLNRKPTPSITYPNEYSLQPNLLNALREVTTYNEAYEEVVDPIGAIIPNKLMNTERPPYKHTGERHRYHKIFKLRTPKLRMFPR</sequence>
<keyword evidence="3" id="KW-0809">Transit peptide</keyword>
<keyword evidence="6" id="KW-0687">Ribonucleoprotein</keyword>
<evidence type="ECO:0000256" key="5">
    <source>
        <dbReference type="ARBA" id="ARBA00023128"/>
    </source>
</evidence>
<evidence type="ECO:0000313" key="10">
    <source>
        <dbReference type="EMBL" id="CAF1350677.1"/>
    </source>
</evidence>
<evidence type="ECO:0000256" key="8">
    <source>
        <dbReference type="ARBA" id="ARBA00035425"/>
    </source>
</evidence>
<dbReference type="Proteomes" id="UP000663856">
    <property type="component" value="Unassembled WGS sequence"/>
</dbReference>
<evidence type="ECO:0000313" key="16">
    <source>
        <dbReference type="EMBL" id="CAF3888343.1"/>
    </source>
</evidence>
<dbReference type="Pfam" id="PF18699">
    <property type="entry name" value="MRPL52"/>
    <property type="match status" value="1"/>
</dbReference>
<evidence type="ECO:0000256" key="3">
    <source>
        <dbReference type="ARBA" id="ARBA00022946"/>
    </source>
</evidence>